<evidence type="ECO:0000256" key="1">
    <source>
        <dbReference type="ARBA" id="ARBA00007100"/>
    </source>
</evidence>
<protein>
    <submittedName>
        <fullName evidence="3">Regulator of sirC expression with transglutaminase-like and TPR domain</fullName>
    </submittedName>
</protein>
<dbReference type="Proteomes" id="UP000562492">
    <property type="component" value="Unassembled WGS sequence"/>
</dbReference>
<sequence length="340" mass="39182">MPHRREQTSKRFASLFDWRSYLLSCAFVFVLAPHAHAQRAVKDNNYLAVQRLLEQPDDKIDLARTKLEVDRMIDPSIDVEATLALLDKMTKGIQAQLPPGASDRTKLEILRELVYKPNSWNNQRPFEYDLQDPLGKIPKNRLLTTYLATKKGNCISMPLLFVILGQRIGLDMTTARAPNHVFVKWRDKDGQYYNLETTSGAGFTRDVWMQQQSNITPEAIKSGIYMRPQTRKEAVAAIPEILLEKYWDDGDLQKELALTELLEKYNPKSITLILSKHNISVAMLRTEFVQKYSRPIDIPANLQPRYHELQAKMKGYESQALALGWRPQDPKTDDPPFKQK</sequence>
<evidence type="ECO:0000313" key="4">
    <source>
        <dbReference type="Proteomes" id="UP000562492"/>
    </source>
</evidence>
<dbReference type="EMBL" id="JACHKZ010000034">
    <property type="protein sequence ID" value="MBB6579641.1"/>
    <property type="molecule type" value="Genomic_DNA"/>
</dbReference>
<comment type="caution">
    <text evidence="3">The sequence shown here is derived from an EMBL/GenBank/DDBJ whole genome shotgun (WGS) entry which is preliminary data.</text>
</comment>
<dbReference type="Pfam" id="PF13369">
    <property type="entry name" value="Transglut_core2"/>
    <property type="match status" value="1"/>
</dbReference>
<feature type="domain" description="Protein SirB1 N-terminal" evidence="2">
    <location>
        <begin position="82"/>
        <end position="196"/>
    </location>
</feature>
<evidence type="ECO:0000313" key="3">
    <source>
        <dbReference type="EMBL" id="MBB6579641.1"/>
    </source>
</evidence>
<keyword evidence="4" id="KW-1185">Reference proteome</keyword>
<dbReference type="RefSeq" id="WP_184749492.1">
    <property type="nucleotide sequence ID" value="NZ_JACHKZ010000034.1"/>
</dbReference>
<reference evidence="3 4" key="1">
    <citation type="submission" date="2020-08" db="EMBL/GenBank/DDBJ databases">
        <title>Functional genomics of gut bacteria from endangered species of beetles.</title>
        <authorList>
            <person name="Carlos-Shanley C."/>
        </authorList>
    </citation>
    <scope>NUCLEOTIDE SEQUENCE [LARGE SCALE GENOMIC DNA]</scope>
    <source>
        <strain evidence="3 4">S00124</strain>
    </source>
</reference>
<proteinExistence type="inferred from homology"/>
<name>A0ABR6RKD0_9BURK</name>
<gene>
    <name evidence="3" type="ORF">HNP33_003757</name>
</gene>
<evidence type="ECO:0000259" key="2">
    <source>
        <dbReference type="Pfam" id="PF13369"/>
    </source>
</evidence>
<dbReference type="InterPro" id="IPR032698">
    <property type="entry name" value="SirB1_N"/>
</dbReference>
<accession>A0ABR6RKD0</accession>
<comment type="similarity">
    <text evidence="1">Belongs to the UPF0162 family.</text>
</comment>
<organism evidence="3 4">
    <name type="scientific">Comamonas odontotermitis</name>
    <dbReference type="NCBI Taxonomy" id="379895"/>
    <lineage>
        <taxon>Bacteria</taxon>
        <taxon>Pseudomonadati</taxon>
        <taxon>Pseudomonadota</taxon>
        <taxon>Betaproteobacteria</taxon>
        <taxon>Burkholderiales</taxon>
        <taxon>Comamonadaceae</taxon>
        <taxon>Comamonas</taxon>
    </lineage>
</organism>